<dbReference type="Proteomes" id="UP001341820">
    <property type="component" value="Unassembled WGS sequence"/>
</dbReference>
<dbReference type="RefSeq" id="WP_328238259.1">
    <property type="nucleotide sequence ID" value="NZ_JAROAS010000039.1"/>
</dbReference>
<keyword evidence="1" id="KW-1133">Transmembrane helix</keyword>
<protein>
    <submittedName>
        <fullName evidence="2">Uncharacterized protein</fullName>
    </submittedName>
</protein>
<keyword evidence="1" id="KW-0812">Transmembrane</keyword>
<feature type="transmembrane region" description="Helical" evidence="1">
    <location>
        <begin position="6"/>
        <end position="27"/>
    </location>
</feature>
<keyword evidence="1" id="KW-0472">Membrane</keyword>
<evidence type="ECO:0000256" key="1">
    <source>
        <dbReference type="SAM" id="Phobius"/>
    </source>
</evidence>
<evidence type="ECO:0000313" key="2">
    <source>
        <dbReference type="EMBL" id="MED4129623.1"/>
    </source>
</evidence>
<reference evidence="2 3" key="1">
    <citation type="submission" date="2023-03" db="EMBL/GenBank/DDBJ databases">
        <title>Bacillus Genome Sequencing.</title>
        <authorList>
            <person name="Dunlap C."/>
        </authorList>
    </citation>
    <scope>NUCLEOTIDE SEQUENCE [LARGE SCALE GENOMIC DNA]</scope>
    <source>
        <strain evidence="2 3">B-4107</strain>
    </source>
</reference>
<evidence type="ECO:0000313" key="3">
    <source>
        <dbReference type="Proteomes" id="UP001341820"/>
    </source>
</evidence>
<sequence>MYNKSIVLKLIATTFIFVALASVIYLLTSTDASEEDYINNFVLENQNPDGGFSTTTVERKTSYYDTYYIRQFIKDNLDED</sequence>
<keyword evidence="3" id="KW-1185">Reference proteome</keyword>
<organism evidence="2 3">
    <name type="scientific">Shouchella miscanthi</name>
    <dbReference type="NCBI Taxonomy" id="2598861"/>
    <lineage>
        <taxon>Bacteria</taxon>
        <taxon>Bacillati</taxon>
        <taxon>Bacillota</taxon>
        <taxon>Bacilli</taxon>
        <taxon>Bacillales</taxon>
        <taxon>Bacillaceae</taxon>
        <taxon>Shouchella</taxon>
    </lineage>
</organism>
<comment type="caution">
    <text evidence="2">The sequence shown here is derived from an EMBL/GenBank/DDBJ whole genome shotgun (WGS) entry which is preliminary data.</text>
</comment>
<dbReference type="EMBL" id="JAROAS010000039">
    <property type="protein sequence ID" value="MED4129623.1"/>
    <property type="molecule type" value="Genomic_DNA"/>
</dbReference>
<name>A0ABU6NQE1_9BACI</name>
<accession>A0ABU6NQE1</accession>
<proteinExistence type="predicted"/>
<gene>
    <name evidence="2" type="ORF">P5F74_15925</name>
</gene>